<keyword evidence="3" id="KW-1185">Reference proteome</keyword>
<accession>A0A1I4E1H0</accession>
<evidence type="ECO:0000313" key="2">
    <source>
        <dbReference type="EMBL" id="SFK98397.1"/>
    </source>
</evidence>
<name>A0A1I4E1H0_9PROT</name>
<sequence length="70" mass="8074">MKTATYIVAGFRIMVNDRPLGEMYRILTPIHVCVPSGFIISIHVYLDMLAEVDARLILIFLVEQCRQSKY</sequence>
<gene>
    <name evidence="2" type="ORF">SAMN05216302_102433</name>
</gene>
<keyword evidence="1" id="KW-1133">Transmembrane helix</keyword>
<feature type="transmembrane region" description="Helical" evidence="1">
    <location>
        <begin position="26"/>
        <end position="46"/>
    </location>
</feature>
<organism evidence="2 3">
    <name type="scientific">Nitrosomonas aestuarii</name>
    <dbReference type="NCBI Taxonomy" id="52441"/>
    <lineage>
        <taxon>Bacteria</taxon>
        <taxon>Pseudomonadati</taxon>
        <taxon>Pseudomonadota</taxon>
        <taxon>Betaproteobacteria</taxon>
        <taxon>Nitrosomonadales</taxon>
        <taxon>Nitrosomonadaceae</taxon>
        <taxon>Nitrosomonas</taxon>
    </lineage>
</organism>
<evidence type="ECO:0000313" key="3">
    <source>
        <dbReference type="Proteomes" id="UP000199533"/>
    </source>
</evidence>
<dbReference type="Proteomes" id="UP000199533">
    <property type="component" value="Unassembled WGS sequence"/>
</dbReference>
<keyword evidence="1" id="KW-0812">Transmembrane</keyword>
<dbReference type="STRING" id="52441.SAMN05216302_102433"/>
<keyword evidence="1" id="KW-0472">Membrane</keyword>
<proteinExistence type="predicted"/>
<protein>
    <submittedName>
        <fullName evidence="2">Uncharacterized protein</fullName>
    </submittedName>
</protein>
<dbReference type="AlphaFoldDB" id="A0A1I4E1H0"/>
<reference evidence="3" key="1">
    <citation type="submission" date="2016-10" db="EMBL/GenBank/DDBJ databases">
        <authorList>
            <person name="Varghese N."/>
            <person name="Submissions S."/>
        </authorList>
    </citation>
    <scope>NUCLEOTIDE SEQUENCE [LARGE SCALE GENOMIC DNA]</scope>
    <source>
        <strain evidence="3">Nm69</strain>
    </source>
</reference>
<dbReference type="EMBL" id="FOSP01000024">
    <property type="protein sequence ID" value="SFK98397.1"/>
    <property type="molecule type" value="Genomic_DNA"/>
</dbReference>
<evidence type="ECO:0000256" key="1">
    <source>
        <dbReference type="SAM" id="Phobius"/>
    </source>
</evidence>